<evidence type="ECO:0000256" key="1">
    <source>
        <dbReference type="ARBA" id="ARBA00005836"/>
    </source>
</evidence>
<evidence type="ECO:0000256" key="3">
    <source>
        <dbReference type="ARBA" id="ARBA00022801"/>
    </source>
</evidence>
<dbReference type="Gene3D" id="3.30.2290.10">
    <property type="entry name" value="PmbA/TldD superfamily"/>
    <property type="match status" value="1"/>
</dbReference>
<dbReference type="PANTHER" id="PTHR30624:SF0">
    <property type="entry name" value="METALLOPROTEASE SLR0863"/>
    <property type="match status" value="1"/>
</dbReference>
<feature type="domain" description="Metalloprotease TldD/E central" evidence="7">
    <location>
        <begin position="108"/>
        <end position="204"/>
    </location>
</feature>
<dbReference type="EMBL" id="MEUM01000064">
    <property type="protein sequence ID" value="OGC42468.1"/>
    <property type="molecule type" value="Genomic_DNA"/>
</dbReference>
<keyword evidence="3" id="KW-0378">Hydrolase</keyword>
<dbReference type="InterPro" id="IPR045570">
    <property type="entry name" value="Metalloprtase-TldD/E_cen_dom"/>
</dbReference>
<comment type="caution">
    <text evidence="8">The sequence shown here is derived from an EMBL/GenBank/DDBJ whole genome shotgun (WGS) entry which is preliminary data.</text>
</comment>
<comment type="similarity">
    <text evidence="1">Belongs to the peptidase U62 family.</text>
</comment>
<dbReference type="Pfam" id="PF01523">
    <property type="entry name" value="PmbA_TldD_1st"/>
    <property type="match status" value="1"/>
</dbReference>
<evidence type="ECO:0000259" key="6">
    <source>
        <dbReference type="Pfam" id="PF19289"/>
    </source>
</evidence>
<gene>
    <name evidence="8" type="ORF">A2Y85_04705</name>
</gene>
<protein>
    <submittedName>
        <fullName evidence="8">Zn-dependent protease</fullName>
    </submittedName>
</protein>
<evidence type="ECO:0000313" key="8">
    <source>
        <dbReference type="EMBL" id="OGC42468.1"/>
    </source>
</evidence>
<feature type="domain" description="Metalloprotease TldD/E N-terminal" evidence="5">
    <location>
        <begin position="18"/>
        <end position="79"/>
    </location>
</feature>
<dbReference type="Proteomes" id="UP000177025">
    <property type="component" value="Unassembled WGS sequence"/>
</dbReference>
<evidence type="ECO:0000313" key="9">
    <source>
        <dbReference type="Proteomes" id="UP000177025"/>
    </source>
</evidence>
<evidence type="ECO:0000259" key="7">
    <source>
        <dbReference type="Pfam" id="PF19290"/>
    </source>
</evidence>
<name>A0A1F4UBZ8_UNCW3</name>
<keyword evidence="2 8" id="KW-0645">Protease</keyword>
<feature type="domain" description="Metalloprotease TldD/E C-terminal" evidence="6">
    <location>
        <begin position="222"/>
        <end position="453"/>
    </location>
</feature>
<dbReference type="SUPFAM" id="SSF111283">
    <property type="entry name" value="Putative modulator of DNA gyrase, PmbA/TldD"/>
    <property type="match status" value="1"/>
</dbReference>
<dbReference type="GO" id="GO:0005829">
    <property type="term" value="C:cytosol"/>
    <property type="evidence" value="ECO:0007669"/>
    <property type="project" value="TreeGrafter"/>
</dbReference>
<evidence type="ECO:0000256" key="2">
    <source>
        <dbReference type="ARBA" id="ARBA00022670"/>
    </source>
</evidence>
<sequence length="454" mass="50192">MLPDLKKIISRIDADYSDLRYEIKNETRITFRGEEINQLSSNTTDGYVLRVLKNGGLSTIAFTNLKELEKAIFTVCENAALSARHSSSAFKLAPVNALADRFIPELDEDPANVSIDEKLDLTRKYNSIPMKEKNILTTYLEYLEVARHKFFVSTDGLEIEEKITINRINGLITSSDGHFMQNIRVGIGGSNGFSTLRNQEDEFTERTALVLQLLDAKPVQAGTYDVVLNQSLAGVFTHEAFGHFSEADLIQNNPSMRTKMQTGAKLGNDVLNIIDDPTIPDQLGFYKYDDEGIAARPTQLLKNGVLVGRLHSRYTAADFNEPVNGHCVAEDYRFAPIIRMGTIFIQPGGQSEDELLYELKDGLYILDAIGGQTSGENFTFGAQYGYIVRNGKISDMIRDINITGNLYNTLQNIVIVGNDLKLSRIGGCGKGQLNIRSCHGAPHVLVKGVVIGGV</sequence>
<keyword evidence="4" id="KW-0482">Metalloprotease</keyword>
<dbReference type="Pfam" id="PF19289">
    <property type="entry name" value="PmbA_TldD_3rd"/>
    <property type="match status" value="1"/>
</dbReference>
<dbReference type="InterPro" id="IPR002510">
    <property type="entry name" value="Metalloprtase-TldD/E_N"/>
</dbReference>
<dbReference type="InterPro" id="IPR035068">
    <property type="entry name" value="TldD/PmbA_N"/>
</dbReference>
<dbReference type="AlphaFoldDB" id="A0A1F4UBZ8"/>
<dbReference type="GO" id="GO:0008237">
    <property type="term" value="F:metallopeptidase activity"/>
    <property type="evidence" value="ECO:0007669"/>
    <property type="project" value="UniProtKB-KW"/>
</dbReference>
<dbReference type="GO" id="GO:0006508">
    <property type="term" value="P:proteolysis"/>
    <property type="evidence" value="ECO:0007669"/>
    <property type="project" value="UniProtKB-KW"/>
</dbReference>
<evidence type="ECO:0000259" key="5">
    <source>
        <dbReference type="Pfam" id="PF01523"/>
    </source>
</evidence>
<dbReference type="InterPro" id="IPR025502">
    <property type="entry name" value="TldD"/>
</dbReference>
<accession>A0A1F4UBZ8</accession>
<evidence type="ECO:0000256" key="4">
    <source>
        <dbReference type="ARBA" id="ARBA00023049"/>
    </source>
</evidence>
<dbReference type="InterPro" id="IPR045569">
    <property type="entry name" value="Metalloprtase-TldD/E_C"/>
</dbReference>
<dbReference type="InterPro" id="IPR036059">
    <property type="entry name" value="TldD/PmbA_sf"/>
</dbReference>
<reference evidence="8 9" key="1">
    <citation type="journal article" date="2016" name="Nat. Commun.">
        <title>Thousands of microbial genomes shed light on interconnected biogeochemical processes in an aquifer system.</title>
        <authorList>
            <person name="Anantharaman K."/>
            <person name="Brown C.T."/>
            <person name="Hug L.A."/>
            <person name="Sharon I."/>
            <person name="Castelle C.J."/>
            <person name="Probst A.J."/>
            <person name="Thomas B.C."/>
            <person name="Singh A."/>
            <person name="Wilkins M.J."/>
            <person name="Karaoz U."/>
            <person name="Brodie E.L."/>
            <person name="Williams K.H."/>
            <person name="Hubbard S.S."/>
            <person name="Banfield J.F."/>
        </authorList>
    </citation>
    <scope>NUCLEOTIDE SEQUENCE [LARGE SCALE GENOMIC DNA]</scope>
</reference>
<dbReference type="Pfam" id="PF19290">
    <property type="entry name" value="PmbA_TldD_2nd"/>
    <property type="match status" value="1"/>
</dbReference>
<dbReference type="PIRSF" id="PIRSF004919">
    <property type="entry name" value="TldD"/>
    <property type="match status" value="1"/>
</dbReference>
<organism evidence="8 9">
    <name type="scientific">candidate division WOR-3 bacterium RBG_13_43_14</name>
    <dbReference type="NCBI Taxonomy" id="1802590"/>
    <lineage>
        <taxon>Bacteria</taxon>
        <taxon>Bacteria division WOR-3</taxon>
    </lineage>
</organism>
<dbReference type="PANTHER" id="PTHR30624">
    <property type="entry name" value="UNCHARACTERIZED PROTEIN TLDD AND PMBA"/>
    <property type="match status" value="1"/>
</dbReference>
<dbReference type="InterPro" id="IPR051463">
    <property type="entry name" value="Peptidase_U62_metallo"/>
</dbReference>
<proteinExistence type="inferred from homology"/>